<feature type="transmembrane region" description="Helical" evidence="1">
    <location>
        <begin position="39"/>
        <end position="57"/>
    </location>
</feature>
<dbReference type="EMBL" id="JACHFR010000001">
    <property type="protein sequence ID" value="MBB5218358.1"/>
    <property type="molecule type" value="Genomic_DNA"/>
</dbReference>
<dbReference type="Proteomes" id="UP000578697">
    <property type="component" value="Unassembled WGS sequence"/>
</dbReference>
<feature type="transmembrane region" description="Helical" evidence="1">
    <location>
        <begin position="6"/>
        <end position="27"/>
    </location>
</feature>
<keyword evidence="1" id="KW-1133">Transmembrane helix</keyword>
<evidence type="ECO:0000313" key="4">
    <source>
        <dbReference type="Proteomes" id="UP000578697"/>
    </source>
</evidence>
<evidence type="ECO:0000313" key="3">
    <source>
        <dbReference type="EMBL" id="QOS39945.1"/>
    </source>
</evidence>
<evidence type="ECO:0000313" key="2">
    <source>
        <dbReference type="EMBL" id="MBB5218358.1"/>
    </source>
</evidence>
<feature type="transmembrane region" description="Helical" evidence="1">
    <location>
        <begin position="69"/>
        <end position="89"/>
    </location>
</feature>
<dbReference type="RefSeq" id="WP_184651778.1">
    <property type="nucleotide sequence ID" value="NZ_JACHFR010000001.1"/>
</dbReference>
<feature type="transmembrane region" description="Helical" evidence="1">
    <location>
        <begin position="154"/>
        <end position="172"/>
    </location>
</feature>
<reference evidence="3 5" key="1">
    <citation type="submission" date="2018-08" db="EMBL/GenBank/DDBJ databases">
        <title>The first complete genome of Treponema rectale (CHPAT), a commensal spirochete of the bovine rectum.</title>
        <authorList>
            <person name="Staton G.J."/>
            <person name="Clegg S.R."/>
            <person name="Carter S.D."/>
            <person name="Radford A.D."/>
            <person name="Darby A."/>
            <person name="Hall N."/>
            <person name="Birtles R.J."/>
            <person name="Evans N.J."/>
        </authorList>
    </citation>
    <scope>NUCLEOTIDE SEQUENCE [LARGE SCALE GENOMIC DNA]</scope>
    <source>
        <strain evidence="3 5">CHPA</strain>
    </source>
</reference>
<dbReference type="AlphaFoldDB" id="A0A840SDU1"/>
<dbReference type="EMBL" id="CP031517">
    <property type="protein sequence ID" value="QOS39945.1"/>
    <property type="molecule type" value="Genomic_DNA"/>
</dbReference>
<evidence type="ECO:0000256" key="1">
    <source>
        <dbReference type="SAM" id="Phobius"/>
    </source>
</evidence>
<keyword evidence="1" id="KW-0472">Membrane</keyword>
<organism evidence="2 4">
    <name type="scientific">Treponema rectale</name>
    <dbReference type="NCBI Taxonomy" id="744512"/>
    <lineage>
        <taxon>Bacteria</taxon>
        <taxon>Pseudomonadati</taxon>
        <taxon>Spirochaetota</taxon>
        <taxon>Spirochaetia</taxon>
        <taxon>Spirochaetales</taxon>
        <taxon>Treponemataceae</taxon>
        <taxon>Treponema</taxon>
    </lineage>
</organism>
<dbReference type="KEGG" id="trc:DYE49_05540"/>
<evidence type="ECO:0000313" key="5">
    <source>
        <dbReference type="Proteomes" id="UP000593591"/>
    </source>
</evidence>
<accession>A0A840SDU1</accession>
<keyword evidence="1" id="KW-0812">Transmembrane</keyword>
<dbReference type="Proteomes" id="UP000593591">
    <property type="component" value="Chromosome"/>
</dbReference>
<feature type="transmembrane region" description="Helical" evidence="1">
    <location>
        <begin position="121"/>
        <end position="142"/>
    </location>
</feature>
<gene>
    <name evidence="3" type="ORF">DYE49_05540</name>
    <name evidence="2" type="ORF">HNP77_000702</name>
</gene>
<sequence length="183" mass="20428">MLLTVLFYTFLSSAVFIYGIGLSRLTFYSQSPRLYLIKLFKFLCSVSASSSLSYLFSVNLLTKEQLTDMIPFVTVLILISVSSFIETILRLSAKTSTAEFAISFLCVLLALYESTSLSECVLISVACMLSIFILVPVVNTIRKRSAATGKTPKDIFIVLLTIAIIMIIALWWNTSWLNGEVFK</sequence>
<feature type="transmembrane region" description="Helical" evidence="1">
    <location>
        <begin position="96"/>
        <end position="115"/>
    </location>
</feature>
<proteinExistence type="predicted"/>
<reference evidence="2 4" key="2">
    <citation type="submission" date="2020-08" db="EMBL/GenBank/DDBJ databases">
        <title>Genomic Encyclopedia of Type Strains, Phase IV (KMG-IV): sequencing the most valuable type-strain genomes for metagenomic binning, comparative biology and taxonomic classification.</title>
        <authorList>
            <person name="Goeker M."/>
        </authorList>
    </citation>
    <scope>NUCLEOTIDE SEQUENCE [LARGE SCALE GENOMIC DNA]</scope>
    <source>
        <strain evidence="2 4">DSM 103679</strain>
    </source>
</reference>
<protein>
    <submittedName>
        <fullName evidence="2">Uncharacterized protein</fullName>
    </submittedName>
</protein>
<name>A0A840SDU1_9SPIR</name>
<keyword evidence="4" id="KW-1185">Reference proteome</keyword>